<dbReference type="PROSITE" id="PS50850">
    <property type="entry name" value="MFS"/>
    <property type="match status" value="1"/>
</dbReference>
<keyword evidence="2" id="KW-1133">Transmembrane helix</keyword>
<dbReference type="Gene3D" id="1.20.1250.20">
    <property type="entry name" value="MFS general substrate transporter like domains"/>
    <property type="match status" value="2"/>
</dbReference>
<organism evidence="4 5">
    <name type="scientific">Acropora cervicornis</name>
    <name type="common">Staghorn coral</name>
    <dbReference type="NCBI Taxonomy" id="6130"/>
    <lineage>
        <taxon>Eukaryota</taxon>
        <taxon>Metazoa</taxon>
        <taxon>Cnidaria</taxon>
        <taxon>Anthozoa</taxon>
        <taxon>Hexacorallia</taxon>
        <taxon>Scleractinia</taxon>
        <taxon>Astrocoeniina</taxon>
        <taxon>Acroporidae</taxon>
        <taxon>Acropora</taxon>
    </lineage>
</organism>
<evidence type="ECO:0000256" key="1">
    <source>
        <dbReference type="ARBA" id="ARBA00004141"/>
    </source>
</evidence>
<dbReference type="PANTHER" id="PTHR11360">
    <property type="entry name" value="MONOCARBOXYLATE TRANSPORTER"/>
    <property type="match status" value="1"/>
</dbReference>
<dbReference type="InterPro" id="IPR036259">
    <property type="entry name" value="MFS_trans_sf"/>
</dbReference>
<gene>
    <name evidence="4" type="ORF">P5673_006944</name>
</gene>
<evidence type="ECO:0000259" key="3">
    <source>
        <dbReference type="PROSITE" id="PS50850"/>
    </source>
</evidence>
<dbReference type="GO" id="GO:0016020">
    <property type="term" value="C:membrane"/>
    <property type="evidence" value="ECO:0007669"/>
    <property type="project" value="UniProtKB-SubCell"/>
</dbReference>
<reference evidence="4" key="2">
    <citation type="journal article" date="2023" name="Science">
        <title>Genomic signatures of disease resistance in endangered staghorn corals.</title>
        <authorList>
            <person name="Vollmer S.V."/>
            <person name="Selwyn J.D."/>
            <person name="Despard B.A."/>
            <person name="Roesel C.L."/>
        </authorList>
    </citation>
    <scope>NUCLEOTIDE SEQUENCE</scope>
    <source>
        <strain evidence="4">K2</strain>
    </source>
</reference>
<evidence type="ECO:0000313" key="4">
    <source>
        <dbReference type="EMBL" id="KAK2568880.1"/>
    </source>
</evidence>
<feature type="transmembrane region" description="Helical" evidence="2">
    <location>
        <begin position="153"/>
        <end position="172"/>
    </location>
</feature>
<dbReference type="InterPro" id="IPR011701">
    <property type="entry name" value="MFS"/>
</dbReference>
<feature type="domain" description="Major facilitator superfamily (MFS) profile" evidence="3">
    <location>
        <begin position="154"/>
        <end position="353"/>
    </location>
</feature>
<dbReference type="InterPro" id="IPR020846">
    <property type="entry name" value="MFS_dom"/>
</dbReference>
<dbReference type="InterPro" id="IPR050327">
    <property type="entry name" value="Proton-linked_MCT"/>
</dbReference>
<accession>A0AAD9VCH2</accession>
<comment type="caution">
    <text evidence="4">The sequence shown here is derived from an EMBL/GenBank/DDBJ whole genome shotgun (WGS) entry which is preliminary data.</text>
</comment>
<reference evidence="4" key="1">
    <citation type="journal article" date="2023" name="G3 (Bethesda)">
        <title>Whole genome assembly and annotation of the endangered Caribbean coral Acropora cervicornis.</title>
        <authorList>
            <person name="Selwyn J.D."/>
            <person name="Vollmer S.V."/>
        </authorList>
    </citation>
    <scope>NUCLEOTIDE SEQUENCE</scope>
    <source>
        <strain evidence="4">K2</strain>
    </source>
</reference>
<dbReference type="AlphaFoldDB" id="A0AAD9VCH2"/>
<keyword evidence="2" id="KW-0812">Transmembrane</keyword>
<feature type="transmembrane region" description="Helical" evidence="2">
    <location>
        <begin position="310"/>
        <end position="331"/>
    </location>
</feature>
<keyword evidence="5" id="KW-1185">Reference proteome</keyword>
<dbReference type="PANTHER" id="PTHR11360:SF251">
    <property type="entry name" value="MAJOR FACILITATOR SUPERFAMILY (MFS) PROFILE DOMAIN-CONTAINING PROTEIN"/>
    <property type="match status" value="1"/>
</dbReference>
<comment type="subcellular location">
    <subcellularLocation>
        <location evidence="1">Membrane</location>
        <topology evidence="1">Multi-pass membrane protein</topology>
    </subcellularLocation>
</comment>
<sequence>MGGGICAVSLIISSFVNDMTILLFSYGILFGFGCSCTFSSGIMVIKLYFNKIQAIAVGVLSSGIGIGALIMSPILEILTRATDWQTTFLIMAGVVLLTSLCAVTFDPNVHVEKDQETGSYNEKEIEQVNGEREHRSIVSEMQRVFDVSVWKELPVVVFFLPEFFVAFGHFVPQIHLVRYCEELGISSQEAARLLVYRGLCSAAGRLLAGFACNHPRVGTFHVFQAAEFTAGLSAILMTVAPTFLSLIVCNVMYGLADGVFYTCVSCLILTVSPMKTAAVLGWMMTMESIFVASGPPLAGWLADKLESYVLPFRVGGGITLVGAFIPFALLCHNSESQHTDHSQPDHERQKLLK</sequence>
<feature type="transmembrane region" description="Helical" evidence="2">
    <location>
        <begin position="21"/>
        <end position="49"/>
    </location>
</feature>
<dbReference type="Proteomes" id="UP001249851">
    <property type="component" value="Unassembled WGS sequence"/>
</dbReference>
<feature type="transmembrane region" description="Helical" evidence="2">
    <location>
        <begin position="55"/>
        <end position="75"/>
    </location>
</feature>
<dbReference type="GO" id="GO:0022857">
    <property type="term" value="F:transmembrane transporter activity"/>
    <property type="evidence" value="ECO:0007669"/>
    <property type="project" value="InterPro"/>
</dbReference>
<protein>
    <submittedName>
        <fullName evidence="4">Monocarboxylate transporter 8</fullName>
    </submittedName>
</protein>
<proteinExistence type="predicted"/>
<keyword evidence="2" id="KW-0472">Membrane</keyword>
<feature type="transmembrane region" description="Helical" evidence="2">
    <location>
        <begin position="260"/>
        <end position="284"/>
    </location>
</feature>
<feature type="transmembrane region" description="Helical" evidence="2">
    <location>
        <begin position="231"/>
        <end position="253"/>
    </location>
</feature>
<dbReference type="Pfam" id="PF07690">
    <property type="entry name" value="MFS_1"/>
    <property type="match status" value="1"/>
</dbReference>
<feature type="transmembrane region" description="Helical" evidence="2">
    <location>
        <begin position="87"/>
        <end position="105"/>
    </location>
</feature>
<dbReference type="EMBL" id="JARQWQ010000011">
    <property type="protein sequence ID" value="KAK2568880.1"/>
    <property type="molecule type" value="Genomic_DNA"/>
</dbReference>
<evidence type="ECO:0000256" key="2">
    <source>
        <dbReference type="SAM" id="Phobius"/>
    </source>
</evidence>
<evidence type="ECO:0000313" key="5">
    <source>
        <dbReference type="Proteomes" id="UP001249851"/>
    </source>
</evidence>
<dbReference type="SUPFAM" id="SSF103473">
    <property type="entry name" value="MFS general substrate transporter"/>
    <property type="match status" value="1"/>
</dbReference>
<name>A0AAD9VCH2_ACRCE</name>